<protein>
    <recommendedName>
        <fullName evidence="7">BRCT domain-containing protein</fullName>
    </recommendedName>
</protein>
<evidence type="ECO:0000256" key="6">
    <source>
        <dbReference type="SAM" id="MobiDB-lite"/>
    </source>
</evidence>
<dbReference type="InterPro" id="IPR031099">
    <property type="entry name" value="BRCA1-associated"/>
</dbReference>
<evidence type="ECO:0000256" key="4">
    <source>
        <dbReference type="ARBA" id="ARBA00023204"/>
    </source>
</evidence>
<feature type="compositionally biased region" description="Polar residues" evidence="6">
    <location>
        <begin position="327"/>
        <end position="338"/>
    </location>
</feature>
<keyword evidence="4" id="KW-0234">DNA repair</keyword>
<reference evidence="9" key="1">
    <citation type="journal article" date="2015" name="PLoS Genet.">
        <title>Genome Sequence and Transcriptome Analyses of Chrysochromulina tobin: Metabolic Tools for Enhanced Algal Fitness in the Prominent Order Prymnesiales (Haptophyceae).</title>
        <authorList>
            <person name="Hovde B.T."/>
            <person name="Deodato C.R."/>
            <person name="Hunsperger H.M."/>
            <person name="Ryken S.A."/>
            <person name="Yost W."/>
            <person name="Jha R.K."/>
            <person name="Patterson J."/>
            <person name="Monnat R.J. Jr."/>
            <person name="Barlow S.B."/>
            <person name="Starkenburg S.R."/>
            <person name="Cattolico R.A."/>
        </authorList>
    </citation>
    <scope>NUCLEOTIDE SEQUENCE</scope>
    <source>
        <strain evidence="9">CCMP291</strain>
    </source>
</reference>
<evidence type="ECO:0000256" key="3">
    <source>
        <dbReference type="ARBA" id="ARBA00022763"/>
    </source>
</evidence>
<dbReference type="PANTHER" id="PTHR13763">
    <property type="entry name" value="BREAST CANCER TYPE 1 SUSCEPTIBILITY PROTEIN BRCA1"/>
    <property type="match status" value="1"/>
</dbReference>
<dbReference type="GO" id="GO:0045944">
    <property type="term" value="P:positive regulation of transcription by RNA polymerase II"/>
    <property type="evidence" value="ECO:0007669"/>
    <property type="project" value="TreeGrafter"/>
</dbReference>
<dbReference type="GO" id="GO:0000724">
    <property type="term" value="P:double-strand break repair via homologous recombination"/>
    <property type="evidence" value="ECO:0007669"/>
    <property type="project" value="TreeGrafter"/>
</dbReference>
<dbReference type="InterPro" id="IPR001357">
    <property type="entry name" value="BRCT_dom"/>
</dbReference>
<keyword evidence="3" id="KW-0227">DNA damage</keyword>
<dbReference type="GO" id="GO:0005634">
    <property type="term" value="C:nucleus"/>
    <property type="evidence" value="ECO:0007669"/>
    <property type="project" value="UniProtKB-SubCell"/>
</dbReference>
<comment type="subcellular location">
    <subcellularLocation>
        <location evidence="1">Nucleus</location>
    </subcellularLocation>
</comment>
<keyword evidence="5" id="KW-0539">Nucleus</keyword>
<dbReference type="Pfam" id="PF00533">
    <property type="entry name" value="BRCT"/>
    <property type="match status" value="1"/>
</dbReference>
<dbReference type="OrthoDB" id="2384350at2759"/>
<evidence type="ECO:0000256" key="5">
    <source>
        <dbReference type="ARBA" id="ARBA00023242"/>
    </source>
</evidence>
<name>A0A0M0KA62_9EUKA</name>
<evidence type="ECO:0000256" key="1">
    <source>
        <dbReference type="ARBA" id="ARBA00004123"/>
    </source>
</evidence>
<dbReference type="Proteomes" id="UP000037460">
    <property type="component" value="Unassembled WGS sequence"/>
</dbReference>
<keyword evidence="2" id="KW-0677">Repeat</keyword>
<dbReference type="GO" id="GO:0004842">
    <property type="term" value="F:ubiquitin-protein transferase activity"/>
    <property type="evidence" value="ECO:0007669"/>
    <property type="project" value="TreeGrafter"/>
</dbReference>
<dbReference type="EMBL" id="JWZX01000861">
    <property type="protein sequence ID" value="KOO35457.1"/>
    <property type="molecule type" value="Genomic_DNA"/>
</dbReference>
<comment type="caution">
    <text evidence="8">The sequence shown here is derived from an EMBL/GenBank/DDBJ whole genome shotgun (WGS) entry which is preliminary data.</text>
</comment>
<dbReference type="SUPFAM" id="SSF52113">
    <property type="entry name" value="BRCT domain"/>
    <property type="match status" value="1"/>
</dbReference>
<evidence type="ECO:0000313" key="9">
    <source>
        <dbReference type="Proteomes" id="UP000037460"/>
    </source>
</evidence>
<accession>A0A0M0KA62</accession>
<feature type="domain" description="BRCT" evidence="7">
    <location>
        <begin position="357"/>
        <end position="459"/>
    </location>
</feature>
<evidence type="ECO:0000256" key="2">
    <source>
        <dbReference type="ARBA" id="ARBA00022737"/>
    </source>
</evidence>
<sequence>MPPPPPPPALATTRDESGQSAALSAGTFRHLGQVSITLSSGRTREISGDQGRSREIKGDARSRRDTLEVQRAEIEAQREEIRRLKAALSARVEVAEAPKAARVEAPKAARAEVAEAAAKKTEASANANAPVAVAAASSSMAAGDEDDEEIVITSLATETPTTTPSARVAAAVDLGRCRQLDEASCFAADLACCRQRSEVNLAELKGDQGRSREITLSEVDLAELKGDQGRSRELKRAAAAVQRGAPSMSFQGDGEGRAVEDDGGAFEDDGGAAAEEADEAADAYEEASDLPAKTTPAKGVPASAPSAGAMPRVPANSPAANLGRGSPLQSRSLNSSAQDARDSAPGSKKKAPKASRSQRQPLANAPRIAFSSASHADAEVLKAIAQSLGAHVLGDGAAEEATHLVLGSKTGAKGGGATGAKRTLKVLQAILRGAWVLSEQWLFESLDADELLPEAGFETSAFVGARRARERRQADVVIDAVAHAKACSSGGASARRRGDGALVSAEWLYDSVSDCERKPVGAYQPVEAVA</sequence>
<evidence type="ECO:0000259" key="7">
    <source>
        <dbReference type="PROSITE" id="PS50172"/>
    </source>
</evidence>
<dbReference type="SMART" id="SM00292">
    <property type="entry name" value="BRCT"/>
    <property type="match status" value="1"/>
</dbReference>
<keyword evidence="9" id="KW-1185">Reference proteome</keyword>
<evidence type="ECO:0000313" key="8">
    <source>
        <dbReference type="EMBL" id="KOO35457.1"/>
    </source>
</evidence>
<proteinExistence type="predicted"/>
<dbReference type="PROSITE" id="PS50172">
    <property type="entry name" value="BRCT"/>
    <property type="match status" value="1"/>
</dbReference>
<dbReference type="AlphaFoldDB" id="A0A0M0KA62"/>
<dbReference type="PANTHER" id="PTHR13763:SF0">
    <property type="entry name" value="BREAST CANCER TYPE 1 SUSCEPTIBILITY PROTEIN"/>
    <property type="match status" value="1"/>
</dbReference>
<dbReference type="InterPro" id="IPR036420">
    <property type="entry name" value="BRCT_dom_sf"/>
</dbReference>
<feature type="region of interest" description="Disordered" evidence="6">
    <location>
        <begin position="240"/>
        <end position="364"/>
    </location>
</feature>
<dbReference type="Gene3D" id="3.40.50.10190">
    <property type="entry name" value="BRCT domain"/>
    <property type="match status" value="1"/>
</dbReference>
<feature type="compositionally biased region" description="Basic and acidic residues" evidence="6">
    <location>
        <begin position="42"/>
        <end position="64"/>
    </location>
</feature>
<gene>
    <name evidence="8" type="ORF">Ctob_015855</name>
</gene>
<feature type="compositionally biased region" description="Acidic residues" evidence="6">
    <location>
        <begin position="261"/>
        <end position="288"/>
    </location>
</feature>
<feature type="region of interest" description="Disordered" evidence="6">
    <location>
        <begin position="1"/>
        <end position="64"/>
    </location>
</feature>
<organism evidence="8 9">
    <name type="scientific">Chrysochromulina tobinii</name>
    <dbReference type="NCBI Taxonomy" id="1460289"/>
    <lineage>
        <taxon>Eukaryota</taxon>
        <taxon>Haptista</taxon>
        <taxon>Haptophyta</taxon>
        <taxon>Prymnesiophyceae</taxon>
        <taxon>Prymnesiales</taxon>
        <taxon>Chrysochromulinaceae</taxon>
        <taxon>Chrysochromulina</taxon>
    </lineage>
</organism>